<evidence type="ECO:0000256" key="1">
    <source>
        <dbReference type="SAM" id="MobiDB-lite"/>
    </source>
</evidence>
<dbReference type="OrthoDB" id="5408302at2759"/>
<dbReference type="Proteomes" id="UP000230605">
    <property type="component" value="Chromosome 6"/>
</dbReference>
<feature type="compositionally biased region" description="Polar residues" evidence="1">
    <location>
        <begin position="1320"/>
        <end position="1358"/>
    </location>
</feature>
<name>A0A2G5HNI6_CERBT</name>
<feature type="compositionally biased region" description="Basic and acidic residues" evidence="1">
    <location>
        <begin position="449"/>
        <end position="471"/>
    </location>
</feature>
<feature type="compositionally biased region" description="Pro residues" evidence="1">
    <location>
        <begin position="488"/>
        <end position="497"/>
    </location>
</feature>
<feature type="compositionally biased region" description="Low complexity" evidence="1">
    <location>
        <begin position="1158"/>
        <end position="1175"/>
    </location>
</feature>
<feature type="compositionally biased region" description="Basic and acidic residues" evidence="1">
    <location>
        <begin position="1191"/>
        <end position="1205"/>
    </location>
</feature>
<protein>
    <submittedName>
        <fullName evidence="2">Uncharacterized protein</fullName>
    </submittedName>
</protein>
<feature type="compositionally biased region" description="Polar residues" evidence="1">
    <location>
        <begin position="1091"/>
        <end position="1101"/>
    </location>
</feature>
<feature type="region of interest" description="Disordered" evidence="1">
    <location>
        <begin position="171"/>
        <end position="325"/>
    </location>
</feature>
<proteinExistence type="predicted"/>
<feature type="compositionally biased region" description="Low complexity" evidence="1">
    <location>
        <begin position="699"/>
        <end position="712"/>
    </location>
</feature>
<feature type="region of interest" description="Disordered" evidence="1">
    <location>
        <begin position="1855"/>
        <end position="1975"/>
    </location>
</feature>
<feature type="region of interest" description="Disordered" evidence="1">
    <location>
        <begin position="1303"/>
        <end position="1433"/>
    </location>
</feature>
<feature type="compositionally biased region" description="Polar residues" evidence="1">
    <location>
        <begin position="1176"/>
        <end position="1190"/>
    </location>
</feature>
<feature type="compositionally biased region" description="Polar residues" evidence="1">
    <location>
        <begin position="879"/>
        <end position="896"/>
    </location>
</feature>
<feature type="compositionally biased region" description="Acidic residues" evidence="1">
    <location>
        <begin position="836"/>
        <end position="856"/>
    </location>
</feature>
<feature type="compositionally biased region" description="Low complexity" evidence="1">
    <location>
        <begin position="1930"/>
        <end position="1947"/>
    </location>
</feature>
<feature type="compositionally biased region" description="Polar residues" evidence="1">
    <location>
        <begin position="1644"/>
        <end position="1660"/>
    </location>
</feature>
<feature type="compositionally biased region" description="Polar residues" evidence="1">
    <location>
        <begin position="1908"/>
        <end position="1917"/>
    </location>
</feature>
<feature type="compositionally biased region" description="Low complexity" evidence="1">
    <location>
        <begin position="51"/>
        <end position="62"/>
    </location>
</feature>
<feature type="compositionally biased region" description="Polar residues" evidence="1">
    <location>
        <begin position="477"/>
        <end position="487"/>
    </location>
</feature>
<feature type="compositionally biased region" description="Polar residues" evidence="1">
    <location>
        <begin position="254"/>
        <end position="273"/>
    </location>
</feature>
<organism evidence="2 3">
    <name type="scientific">Cercospora beticola</name>
    <name type="common">Sugarbeet leaf spot fungus</name>
    <dbReference type="NCBI Taxonomy" id="122368"/>
    <lineage>
        <taxon>Eukaryota</taxon>
        <taxon>Fungi</taxon>
        <taxon>Dikarya</taxon>
        <taxon>Ascomycota</taxon>
        <taxon>Pezizomycotina</taxon>
        <taxon>Dothideomycetes</taxon>
        <taxon>Dothideomycetidae</taxon>
        <taxon>Mycosphaerellales</taxon>
        <taxon>Mycosphaerellaceae</taxon>
        <taxon>Cercospora</taxon>
    </lineage>
</organism>
<feature type="region of interest" description="Disordered" evidence="1">
    <location>
        <begin position="584"/>
        <end position="926"/>
    </location>
</feature>
<feature type="compositionally biased region" description="Polar residues" evidence="1">
    <location>
        <begin position="1004"/>
        <end position="1022"/>
    </location>
</feature>
<gene>
    <name evidence="2" type="ORF">CB0940_08900</name>
</gene>
<feature type="compositionally biased region" description="Basic and acidic residues" evidence="1">
    <location>
        <begin position="1359"/>
        <end position="1373"/>
    </location>
</feature>
<feature type="compositionally biased region" description="Acidic residues" evidence="1">
    <location>
        <begin position="904"/>
        <end position="915"/>
    </location>
</feature>
<accession>A0A2G5HNI6</accession>
<feature type="compositionally biased region" description="Basic and acidic residues" evidence="1">
    <location>
        <begin position="1029"/>
        <end position="1040"/>
    </location>
</feature>
<feature type="compositionally biased region" description="Polar residues" evidence="1">
    <location>
        <begin position="281"/>
        <end position="316"/>
    </location>
</feature>
<feature type="region of interest" description="Disordered" evidence="1">
    <location>
        <begin position="1629"/>
        <end position="1673"/>
    </location>
</feature>
<feature type="compositionally biased region" description="Polar residues" evidence="1">
    <location>
        <begin position="1886"/>
        <end position="1898"/>
    </location>
</feature>
<evidence type="ECO:0000313" key="3">
    <source>
        <dbReference type="Proteomes" id="UP000230605"/>
    </source>
</evidence>
<feature type="compositionally biased region" description="Low complexity" evidence="1">
    <location>
        <begin position="619"/>
        <end position="636"/>
    </location>
</feature>
<feature type="compositionally biased region" description="Basic and acidic residues" evidence="1">
    <location>
        <begin position="377"/>
        <end position="393"/>
    </location>
</feature>
<feature type="compositionally biased region" description="Polar residues" evidence="1">
    <location>
        <begin position="750"/>
        <end position="767"/>
    </location>
</feature>
<feature type="region of interest" description="Disordered" evidence="1">
    <location>
        <begin position="1812"/>
        <end position="1836"/>
    </location>
</feature>
<feature type="compositionally biased region" description="Basic and acidic residues" evidence="1">
    <location>
        <begin position="814"/>
        <end position="827"/>
    </location>
</feature>
<feature type="compositionally biased region" description="Basic residues" evidence="1">
    <location>
        <begin position="778"/>
        <end position="794"/>
    </location>
</feature>
<feature type="region of interest" description="Disordered" evidence="1">
    <location>
        <begin position="1003"/>
        <end position="1252"/>
    </location>
</feature>
<feature type="compositionally biased region" description="Polar residues" evidence="1">
    <location>
        <begin position="1132"/>
        <end position="1142"/>
    </location>
</feature>
<feature type="region of interest" description="Disordered" evidence="1">
    <location>
        <begin position="1"/>
        <end position="155"/>
    </location>
</feature>
<feature type="compositionally biased region" description="Low complexity" evidence="1">
    <location>
        <begin position="13"/>
        <end position="23"/>
    </location>
</feature>
<feature type="region of interest" description="Disordered" evidence="1">
    <location>
        <begin position="1524"/>
        <end position="1558"/>
    </location>
</feature>
<comment type="caution">
    <text evidence="2">The sequence shown here is derived from an EMBL/GenBank/DDBJ whole genome shotgun (WGS) entry which is preliminary data.</text>
</comment>
<sequence>MFGARAREPHPRSPSTSTNAAPTSPLPPRPTTSEAPISPLQMTFDFELPNSSHASDLASSFSPVSPESAPKSPPLSDGRNARPPSARKPHGGLQLMPHIPATAVRSNSNSARRIMAGEAREAGWNAGDSLGRPGGTASSPGAAGGSGTGATTTLTRTKSVLSARLSSNFEPTISMDYEQEPMPLSRTPLSDTQDERPKTAHGNGFGLKMEASLFPQRAELPSAPQTPPATMPSMNRSFIDSRDKPYSQPAPPFTLQSNHSSPNLSPTAKTKVSTIRGPTPIYSNRMISPQVSTQNLSQQSNYSGSTARPSTRASSKTVITGGPSTTIGTPYAATADSFPLPQHVKTRPKTAGLISSVAGVTVPTHHTSSIKPTSKSSKSESKKSESRKSEVPKKKGRLLNPIFLLQRRRSSQDPDAVEAERATREAQAQAVARQKHVLASGVNIPPPDFDPRIRGKVVHDFSAPREKRNTFDEANGPQLSNMQSSPYPEQPMSPSFPPRHASLVNRGTRDAQRRSTHTPVFRENLDENPETSKRISSIQAENLENKEFLQRASKHSHATAQSQESAVLPPFARRSQMLDPMQASHFRDDDSNRSSDPTGQLGRTSSSTDVGEISPVTAHSSGHDPISPISDDPTSPLGSRPVSHLNTSLAQGSHANDNRSSGMEPQHSPSTDKTSGPYSSGFAAPQFDTITEASVDNSPIEPAPRQAPAQEPKSLAHGLSIKETASVVPAESSDPTSTGIATEDGVADSTAKSPRTSPDDTATSPQGTPLKLVEKRKSAVGHSRKSSTLPRKHASNASRFSFQFGESAAEEQALEEKHRKIASREITHTVVRGNSPDEDDEDFFDEDAMDDMDELEMQASSDDVPYTALQPPSKPGDGSISNAGTSQSSLYLQQARQVLRQPDSDDGSIYDDDEMPQVTDERDIPYADHPAFRAHDAMVDSRHTSMAVDGYWRDSTIDSYMRDSYYPQGNGSRTTLNTSSGQYGGYAQDYLSAIDRDSQRFSRPYSTLNVPGQAPKQQSTTLLPKPTLPHRDSGNSERNRAVSGFSFSTIGATPPSERADPMSDETQYSRGASSAGDAAERIDTVHPRSNLYLQDQPNYSASDLAGRPNGSSHTATSSNASSDLRSQRKSQIDGTPNATPLSSAADGAWSTSAGNFDNNRNTTSSHTNRNESTSTVSFASPSRSALSKQSQRSDRSSEDFARGGPDDGTSPTTPRDGHVDHIGFASMVPPTSKEGHDAQANRKSSTILPVPTGLGLSTSTDFDFGHQLSGMPLNTTIVDASDSEDELAADHQDYGQMGSFNEAAASTAGKPSANVAEETGPQQPRATESERNVASQTGSKQVAPTLPSAHTSPKSPTESAREKFRQNLHDRIDSSASINGRRLHSASTTSAGNSMPTLPSASKNGTNHFPVKSSPNADGRKHETAYDDNQDDMYFDDGNIGVDFGEPIPTEGGFNEDAFDDDSFLYRPNAAVNAPQGYAHRKQPSNLSYHSNGSDGPYPAFAMSETQKALARTSQLMAEDLPIPAPVDPKYIPQRNPSEDARGLGLSDRAPPAPISESDPEAVMHLQDSLQKYHAALAAAANRAAAEGRFVRQPSIASTVGSSFDPRETAMPRLAIDTHNVRDDVSMYSQSEDFSDSHLPHPNANGSSNGVEAQRDSLSNGKAHPPRIGSFDFGFTDPGISDFGDFGDYDDDDDLVAAANAEVLASDDEGFYGQEFQFYGRPRANSNEMQPVIGGYFGPDGDDGLQRNKSLREPNLTPITERSEFSTRNSFVAGMGPFGPHSPALSRMPITPLMEHDITSFDDLRRLRAQAFGGSGRSERSSSNRSSQQSFHVQSPGIDTNVGLAIAHGHPVGSPMQYGYSNGSSTSSNTSNVKPLPIDTGFNFHDSPQSATSSNGNSFALDVDATPKRNTNNNVSEPVTAKKIPPRMMSPTSPKSSHSRSGSGADSINYVRESDPESGRPRWVLERRRTSEQDGQLELVGRELVQGGWI</sequence>
<feature type="compositionally biased region" description="Polar residues" evidence="1">
    <location>
        <begin position="594"/>
        <end position="609"/>
    </location>
</feature>
<feature type="compositionally biased region" description="Low complexity" evidence="1">
    <location>
        <begin position="1111"/>
        <end position="1122"/>
    </location>
</feature>
<feature type="compositionally biased region" description="Basic and acidic residues" evidence="1">
    <location>
        <begin position="1"/>
        <end position="11"/>
    </location>
</feature>
<feature type="region of interest" description="Disordered" evidence="1">
    <location>
        <begin position="358"/>
        <end position="533"/>
    </location>
</feature>
<evidence type="ECO:0000313" key="2">
    <source>
        <dbReference type="EMBL" id="PIA94121.1"/>
    </source>
</evidence>
<feature type="compositionally biased region" description="Polar residues" evidence="1">
    <location>
        <begin position="644"/>
        <end position="678"/>
    </location>
</feature>
<feature type="compositionally biased region" description="Low complexity" evidence="1">
    <location>
        <begin position="1858"/>
        <end position="1871"/>
    </location>
</feature>
<feature type="compositionally biased region" description="Polar residues" evidence="1">
    <location>
        <begin position="688"/>
        <end position="697"/>
    </location>
</feature>
<dbReference type="EMBL" id="LKMD01000104">
    <property type="protein sequence ID" value="PIA94121.1"/>
    <property type="molecule type" value="Genomic_DNA"/>
</dbReference>
<feature type="compositionally biased region" description="Basic and acidic residues" evidence="1">
    <location>
        <begin position="1952"/>
        <end position="1972"/>
    </location>
</feature>
<reference evidence="2 3" key="1">
    <citation type="submission" date="2015-10" db="EMBL/GenBank/DDBJ databases">
        <title>The cercosporin biosynthetic gene cluster was horizontally transferred to several fungal lineages and shown to be expanded in Cercospora beticola based on microsynteny with recipient genomes.</title>
        <authorList>
            <person name="De Jonge R."/>
            <person name="Ebert M.K."/>
            <person name="Suttle J.C."/>
            <person name="Jurick Ii W.M."/>
            <person name="Secor G.A."/>
            <person name="Thomma B.P."/>
            <person name="Van De Peer Y."/>
            <person name="Bolton M.D."/>
        </authorList>
    </citation>
    <scope>NUCLEOTIDE SEQUENCE [LARGE SCALE GENOMIC DNA]</scope>
    <source>
        <strain evidence="2 3">09-40</strain>
    </source>
</reference>
<feature type="compositionally biased region" description="Polar residues" evidence="1">
    <location>
        <begin position="1385"/>
        <end position="1407"/>
    </location>
</feature>